<dbReference type="Gene3D" id="1.10.287.1490">
    <property type="match status" value="1"/>
</dbReference>
<feature type="region of interest" description="Disordered" evidence="2">
    <location>
        <begin position="588"/>
        <end position="614"/>
    </location>
</feature>
<feature type="compositionally biased region" description="Basic and acidic residues" evidence="2">
    <location>
        <begin position="188"/>
        <end position="197"/>
    </location>
</feature>
<dbReference type="KEGG" id="aqu:100639645"/>
<feature type="coiled-coil region" evidence="1">
    <location>
        <begin position="1325"/>
        <end position="1352"/>
    </location>
</feature>
<feature type="compositionally biased region" description="Basic and acidic residues" evidence="2">
    <location>
        <begin position="1732"/>
        <end position="1742"/>
    </location>
</feature>
<evidence type="ECO:0000256" key="2">
    <source>
        <dbReference type="SAM" id="MobiDB-lite"/>
    </source>
</evidence>
<evidence type="ECO:0000313" key="3">
    <source>
        <dbReference type="EnsemblMetazoa" id="Aqu2.1.39620_001"/>
    </source>
</evidence>
<feature type="compositionally biased region" description="Polar residues" evidence="2">
    <location>
        <begin position="1594"/>
        <end position="1605"/>
    </location>
</feature>
<feature type="region of interest" description="Disordered" evidence="2">
    <location>
        <begin position="1573"/>
        <end position="1670"/>
    </location>
</feature>
<protein>
    <submittedName>
        <fullName evidence="3">Uncharacterized protein</fullName>
    </submittedName>
</protein>
<evidence type="ECO:0000313" key="4">
    <source>
        <dbReference type="Proteomes" id="UP000007879"/>
    </source>
</evidence>
<dbReference type="EnsemblMetazoa" id="Aqu2.1.39620_001">
    <property type="protein sequence ID" value="Aqu2.1.39620_001"/>
    <property type="gene ID" value="Aqu2.1.39620"/>
</dbReference>
<evidence type="ECO:0000256" key="1">
    <source>
        <dbReference type="SAM" id="Coils"/>
    </source>
</evidence>
<feature type="region of interest" description="Disordered" evidence="2">
    <location>
        <begin position="1990"/>
        <end position="2012"/>
    </location>
</feature>
<feature type="compositionally biased region" description="Basic and acidic residues" evidence="2">
    <location>
        <begin position="594"/>
        <end position="614"/>
    </location>
</feature>
<dbReference type="OrthoDB" id="10688493at2759"/>
<feature type="compositionally biased region" description="Polar residues" evidence="2">
    <location>
        <begin position="2000"/>
        <end position="2012"/>
    </location>
</feature>
<feature type="coiled-coil region" evidence="1">
    <location>
        <begin position="254"/>
        <end position="509"/>
    </location>
</feature>
<feature type="region of interest" description="Disordered" evidence="2">
    <location>
        <begin position="1"/>
        <end position="54"/>
    </location>
</feature>
<dbReference type="PANTHER" id="PTHR23159">
    <property type="entry name" value="CENTROSOMAL PROTEIN 2"/>
    <property type="match status" value="1"/>
</dbReference>
<feature type="compositionally biased region" description="Polar residues" evidence="2">
    <location>
        <begin position="1781"/>
        <end position="1801"/>
    </location>
</feature>
<feature type="compositionally biased region" description="Basic and acidic residues" evidence="2">
    <location>
        <begin position="1767"/>
        <end position="1780"/>
    </location>
</feature>
<reference evidence="4" key="1">
    <citation type="journal article" date="2010" name="Nature">
        <title>The Amphimedon queenslandica genome and the evolution of animal complexity.</title>
        <authorList>
            <person name="Srivastava M."/>
            <person name="Simakov O."/>
            <person name="Chapman J."/>
            <person name="Fahey B."/>
            <person name="Gauthier M.E."/>
            <person name="Mitros T."/>
            <person name="Richards G.S."/>
            <person name="Conaco C."/>
            <person name="Dacre M."/>
            <person name="Hellsten U."/>
            <person name="Larroux C."/>
            <person name="Putnam N.H."/>
            <person name="Stanke M."/>
            <person name="Adamska M."/>
            <person name="Darling A."/>
            <person name="Degnan S.M."/>
            <person name="Oakley T.H."/>
            <person name="Plachetzki D.C."/>
            <person name="Zhai Y."/>
            <person name="Adamski M."/>
            <person name="Calcino A."/>
            <person name="Cummins S.F."/>
            <person name="Goodstein D.M."/>
            <person name="Harris C."/>
            <person name="Jackson D.J."/>
            <person name="Leys S.P."/>
            <person name="Shu S."/>
            <person name="Woodcroft B.J."/>
            <person name="Vervoort M."/>
            <person name="Kosik K.S."/>
            <person name="Manning G."/>
            <person name="Degnan B.M."/>
            <person name="Rokhsar D.S."/>
        </authorList>
    </citation>
    <scope>NUCLEOTIDE SEQUENCE [LARGE SCALE GENOMIC DNA]</scope>
</reference>
<keyword evidence="1" id="KW-0175">Coiled coil</keyword>
<dbReference type="PANTHER" id="PTHR23159:SF60">
    <property type="entry name" value="SPINDLE ASSEMBLY ABNORMAL PROTEIN 4"/>
    <property type="match status" value="1"/>
</dbReference>
<gene>
    <name evidence="3" type="primary">100639645</name>
</gene>
<feature type="compositionally biased region" description="Low complexity" evidence="2">
    <location>
        <begin position="27"/>
        <end position="41"/>
    </location>
</feature>
<dbReference type="InParanoid" id="A0A1X7VH40"/>
<feature type="coiled-coil region" evidence="1">
    <location>
        <begin position="1223"/>
        <end position="1278"/>
    </location>
</feature>
<sequence>MSSSGSATRPGSSNSSTASPTPRSLVSGGSTRTRPSSRGETGSPGGMGESPVVHNVVTTIGGIGRPLRVTSNQFTDIKKFFEKGCNNNDKTESSGEDNSSVQPAARQNYSSTSDRASVVSPVGVGSSSRRGNSTSSSSTSGNLRLDETGQKEESQSSQSQSDEGEEFIQQPEGGTEGVDRTISPQGASDKHYKEDKSPSASRRFPTCVLDGRSVHKELDISKRTWSNWSEGGQRVKTTASSSTSDSDQDLLLRIDSLLKEKNRAELELKDLSERNQSLQRELLFQRKSFTMSQDRSNDVIERLISENNHLTKSLSIVEKEKDEVSLEAKEIQKQYEENIEKLDQVEKIYREAEQQNQEISDELATVMKATSKLKEQKTKLDGEIQEARKTKDSLRATIQKLRDQNSSLEERLGALTREKSLLSKERSLKESTEKDLTIKLDETEKLLAQVEAENDRVSESLHKVEREKASLSDQLLTMESTLQTLKGQVEEGKKERESLNKKLTSLTQRERVLKESESHLLKEVECSVNHVLAQYPALKTRLNTSGSQAGKRYTEQPYQLRRMMSLHRAVLIELSRLEKDKESAQASVASLSKTLEEKETQLSEKEKANSQLREEYEALSTESEHRYTELQSEYQEALQSFEREGERHREEMNELLQVNETLEEDIEEVSNSYHAILEEKKAAKASLVKQEEEFCVIVGHLLAEKALLSACFALNKERLSTPPTQSLSSGGDEDLQSLLLEKSSLNESLNAVNTQLDEARGQLKKSQEERQELLLESDKLKVQLMTEISLLKSQVSGLEKDNALLEMQASSNGSIPPGSNSAFQPVVTAPAVSGRSKAQNELVLELQHKVMLLEGENKRLNDIIHNTSSSLDKGNTQRRQLLEMRKKVYFLESEKRQLTDKVSNLHASLKMMRESKDRLTQDRLKSLQEENTSLQDRIRSMEDMFTRKLMNADATIASTAKDNDVLQHKLSLIPEFLKGVKTFSESLSSLSSLVQTQEEELISLKASLSGASGILSPAGDIMERVLKCHSEIQEIIPARPQPDESATPSQRGPSTLTRLGSTNARPPVFQQVSREYISSLEGTSGIVSPVPMRSRSQSQSAGDGGAKGGAYVHQIREKLSSLYADSLSIKDLLKHVHESLGLKQSEISGLQKSFTTFQNELKSSLRVLEETGDSLALLWQRELPSEQLNSIVILKHQVETWQDKVIARDMALKDIDLQMKEDYEAHNRRFSLLKSQVLDLKEEISVGSDKLLARDQYIQELEERSLNAESELYKLRKENEHTLCILQESLNVPEGFTIQLQSHSGNISELVRLQSEELHHVKGILNEYIYQINQLQARLESTHHENSLLKHQSIEQERHHRLVMEELHTERDYLRTLNFQLIEQQFKVEDVGDLLKKLKRSQEAIAEQREIRMMGTELDNAKLLLREKELRISELAHQLDTQKLDALKGHHRTLPTPPTGIGNDVLLSTSHGTYPHIVPASRGFSRPHSASSAESARPPRYTMITDRNHPKVINRSKLPSMLEAGDFLIQLPPSTTNGEGVNVDLEKLNQTTENEGYYIGYTVVTDDEGGMALTDDASPKIPQKNRIKRHRRTASTGSDNLKNFLSSGSSASDSRPPPNHSSTLPHSVARQHRPPKRPGSADSMVYSPGVETSGAETVTEGKGRMGETNNDLIGRYAKDMQEEIGEMINKHNSTNNGGGGGENEEEKLQRTPPLALSTVQQPVATSGGGGGGKEKVGDKVSSKGESQSSKPRIWTHLTRQFGGGKTSAKEKVKGLNKNHDSSSTPNTIPITDPSTTTNNNNGKDKQPGKTLHQQKLFPEDELSATLSRIPSLTSSVGRSDSFASTCTSFSGLGGESSPYSTPSLDSLYIDSFDNMLHLPFYKRGPAYTPVVGHHTSSSDEETRPYNPARTLKRSTLVEKGSKTLPHHFQPVPLAGMGIHHRTTSSCDSDQLASHMTYHGIPLQRSESISISDMDKDLTDHEGMQEKIQSLTKQMGKVRRSSTGSVTICTHSGSSMEDIKGVDQY</sequence>
<feature type="compositionally biased region" description="Basic and acidic residues" evidence="2">
    <location>
        <begin position="144"/>
        <end position="154"/>
    </location>
</feature>
<feature type="region of interest" description="Disordered" evidence="2">
    <location>
        <begin position="83"/>
        <end position="207"/>
    </location>
</feature>
<feature type="compositionally biased region" description="Basic residues" evidence="2">
    <location>
        <begin position="1583"/>
        <end position="1593"/>
    </location>
</feature>
<name>A0A1X7VH40_AMPQE</name>
<feature type="region of interest" description="Disordered" evidence="2">
    <location>
        <begin position="1087"/>
        <end position="1109"/>
    </location>
</feature>
<feature type="region of interest" description="Disordered" evidence="2">
    <location>
        <begin position="1689"/>
        <end position="1809"/>
    </location>
</feature>
<reference evidence="3" key="2">
    <citation type="submission" date="2017-05" db="UniProtKB">
        <authorList>
            <consortium name="EnsemblMetazoa"/>
        </authorList>
    </citation>
    <scope>IDENTIFICATION</scope>
</reference>
<dbReference type="EnsemblMetazoa" id="XM_003384194.2">
    <property type="protein sequence ID" value="XP_003384242.2"/>
    <property type="gene ID" value="LOC100639645"/>
</dbReference>
<feature type="coiled-coil region" evidence="1">
    <location>
        <begin position="1418"/>
        <end position="1445"/>
    </location>
</feature>
<feature type="compositionally biased region" description="Polar residues" evidence="2">
    <location>
        <begin position="1044"/>
        <end position="1064"/>
    </location>
</feature>
<accession>A0A1X7VH40</accession>
<organism evidence="3">
    <name type="scientific">Amphimedon queenslandica</name>
    <name type="common">Sponge</name>
    <dbReference type="NCBI Taxonomy" id="400682"/>
    <lineage>
        <taxon>Eukaryota</taxon>
        <taxon>Metazoa</taxon>
        <taxon>Porifera</taxon>
        <taxon>Demospongiae</taxon>
        <taxon>Heteroscleromorpha</taxon>
        <taxon>Haplosclerida</taxon>
        <taxon>Niphatidae</taxon>
        <taxon>Amphimedon</taxon>
    </lineage>
</organism>
<feature type="compositionally biased region" description="Low complexity" evidence="2">
    <location>
        <begin position="1"/>
        <end position="16"/>
    </location>
</feature>
<proteinExistence type="predicted"/>
<keyword evidence="4" id="KW-1185">Reference proteome</keyword>
<dbReference type="Proteomes" id="UP000007879">
    <property type="component" value="Unassembled WGS sequence"/>
</dbReference>
<feature type="compositionally biased region" description="Polar residues" evidence="2">
    <location>
        <begin position="96"/>
        <end position="115"/>
    </location>
</feature>
<feature type="coiled-coil region" evidence="1">
    <location>
        <begin position="742"/>
        <end position="808"/>
    </location>
</feature>
<feature type="compositionally biased region" description="Low complexity" evidence="2">
    <location>
        <begin position="117"/>
        <end position="142"/>
    </location>
</feature>
<feature type="region of interest" description="Disordered" evidence="2">
    <location>
        <begin position="1036"/>
        <end position="1064"/>
    </location>
</feature>